<evidence type="ECO:0000259" key="17">
    <source>
        <dbReference type="PROSITE" id="PS51194"/>
    </source>
</evidence>
<keyword evidence="8" id="KW-0378">Hydrolase</keyword>
<dbReference type="InterPro" id="IPR033517">
    <property type="entry name" value="DDX54/DBP10_DEAD-box_helicase"/>
</dbReference>
<dbReference type="GO" id="GO:0016887">
    <property type="term" value="F:ATP hydrolysis activity"/>
    <property type="evidence" value="ECO:0007669"/>
    <property type="project" value="RHEA"/>
</dbReference>
<dbReference type="PANTHER" id="PTHR47959:SF8">
    <property type="entry name" value="RNA HELICASE"/>
    <property type="match status" value="1"/>
</dbReference>
<dbReference type="PROSITE" id="PS51194">
    <property type="entry name" value="HELICASE_CTER"/>
    <property type="match status" value="1"/>
</dbReference>
<keyword evidence="5" id="KW-0690">Ribosome biogenesis</keyword>
<evidence type="ECO:0000259" key="16">
    <source>
        <dbReference type="PROSITE" id="PS51192"/>
    </source>
</evidence>
<evidence type="ECO:0000256" key="12">
    <source>
        <dbReference type="ARBA" id="ARBA00023242"/>
    </source>
</evidence>
<feature type="region of interest" description="Disordered" evidence="15">
    <location>
        <begin position="618"/>
        <end position="642"/>
    </location>
</feature>
<dbReference type="Pfam" id="PF00270">
    <property type="entry name" value="DEAD"/>
    <property type="match status" value="1"/>
</dbReference>
<evidence type="ECO:0000256" key="3">
    <source>
        <dbReference type="ARBA" id="ARBA00010379"/>
    </source>
</evidence>
<feature type="region of interest" description="Disordered" evidence="15">
    <location>
        <begin position="21"/>
        <end position="48"/>
    </location>
</feature>
<dbReference type="FunFam" id="3.40.50.300:FF:000865">
    <property type="entry name" value="ATP-dependent RNA helicase DDX54"/>
    <property type="match status" value="1"/>
</dbReference>
<evidence type="ECO:0000259" key="18">
    <source>
        <dbReference type="PROSITE" id="PS51195"/>
    </source>
</evidence>
<dbReference type="Proteomes" id="UP000016924">
    <property type="component" value="Unassembled WGS sequence"/>
</dbReference>
<dbReference type="InterPro" id="IPR001650">
    <property type="entry name" value="Helicase_C-like"/>
</dbReference>
<evidence type="ECO:0000256" key="8">
    <source>
        <dbReference type="ARBA" id="ARBA00022801"/>
    </source>
</evidence>
<evidence type="ECO:0000256" key="11">
    <source>
        <dbReference type="ARBA" id="ARBA00022884"/>
    </source>
</evidence>
<reference evidence="20" key="1">
    <citation type="submission" date="2012-06" db="EMBL/GenBank/DDBJ databases">
        <title>The genome sequence of Coniosporium apollinis CBS 100218.</title>
        <authorList>
            <consortium name="The Broad Institute Genome Sequencing Platform"/>
            <person name="Cuomo C."/>
            <person name="Gorbushina A."/>
            <person name="Noack S."/>
            <person name="Walker B."/>
            <person name="Young S.K."/>
            <person name="Zeng Q."/>
            <person name="Gargeya S."/>
            <person name="Fitzgerald M."/>
            <person name="Haas B."/>
            <person name="Abouelleil A."/>
            <person name="Alvarado L."/>
            <person name="Arachchi H.M."/>
            <person name="Berlin A.M."/>
            <person name="Chapman S.B."/>
            <person name="Goldberg J."/>
            <person name="Griggs A."/>
            <person name="Gujja S."/>
            <person name="Hansen M."/>
            <person name="Howarth C."/>
            <person name="Imamovic A."/>
            <person name="Larimer J."/>
            <person name="McCowan C."/>
            <person name="Montmayeur A."/>
            <person name="Murphy C."/>
            <person name="Neiman D."/>
            <person name="Pearson M."/>
            <person name="Priest M."/>
            <person name="Roberts A."/>
            <person name="Saif S."/>
            <person name="Shea T."/>
            <person name="Sisk P."/>
            <person name="Sykes S."/>
            <person name="Wortman J."/>
            <person name="Nusbaum C."/>
            <person name="Birren B."/>
        </authorList>
    </citation>
    <scope>NUCLEOTIDE SEQUENCE [LARGE SCALE GENOMIC DNA]</scope>
    <source>
        <strain evidence="20">CBS 100218</strain>
    </source>
</reference>
<dbReference type="OMA" id="EDQFGMM"/>
<dbReference type="CDD" id="cd18787">
    <property type="entry name" value="SF2_C_DEAD"/>
    <property type="match status" value="1"/>
</dbReference>
<dbReference type="GO" id="GO:0005524">
    <property type="term" value="F:ATP binding"/>
    <property type="evidence" value="ECO:0007669"/>
    <property type="project" value="UniProtKB-KW"/>
</dbReference>
<dbReference type="GO" id="GO:0005829">
    <property type="term" value="C:cytosol"/>
    <property type="evidence" value="ECO:0007669"/>
    <property type="project" value="TreeGrafter"/>
</dbReference>
<dbReference type="GO" id="GO:0003724">
    <property type="term" value="F:RNA helicase activity"/>
    <property type="evidence" value="ECO:0007669"/>
    <property type="project" value="UniProtKB-EC"/>
</dbReference>
<keyword evidence="6" id="KW-0698">rRNA processing</keyword>
<feature type="compositionally biased region" description="Basic and acidic residues" evidence="15">
    <location>
        <begin position="844"/>
        <end position="905"/>
    </location>
</feature>
<feature type="region of interest" description="Disordered" evidence="15">
    <location>
        <begin position="340"/>
        <end position="366"/>
    </location>
</feature>
<evidence type="ECO:0000256" key="7">
    <source>
        <dbReference type="ARBA" id="ARBA00022741"/>
    </source>
</evidence>
<comment type="similarity">
    <text evidence="3">Belongs to the DEAD box helicase family. DDX54/DBP10 subfamily.</text>
</comment>
<dbReference type="SMART" id="SM01123">
    <property type="entry name" value="DBP10CT"/>
    <property type="match status" value="1"/>
</dbReference>
<dbReference type="InterPro" id="IPR011545">
    <property type="entry name" value="DEAD/DEAH_box_helicase_dom"/>
</dbReference>
<gene>
    <name evidence="19" type="ORF">W97_00675</name>
</gene>
<keyword evidence="10" id="KW-0067">ATP-binding</keyword>
<accession>R7YHT1</accession>
<dbReference type="PANTHER" id="PTHR47959">
    <property type="entry name" value="ATP-DEPENDENT RNA HELICASE RHLE-RELATED"/>
    <property type="match status" value="1"/>
</dbReference>
<keyword evidence="11" id="KW-0694">RNA-binding</keyword>
<feature type="domain" description="Helicase C-terminal" evidence="17">
    <location>
        <begin position="343"/>
        <end position="510"/>
    </location>
</feature>
<feature type="compositionally biased region" description="Basic and acidic residues" evidence="15">
    <location>
        <begin position="619"/>
        <end position="642"/>
    </location>
</feature>
<dbReference type="SMART" id="SM00490">
    <property type="entry name" value="HELICc"/>
    <property type="match status" value="1"/>
</dbReference>
<evidence type="ECO:0000256" key="6">
    <source>
        <dbReference type="ARBA" id="ARBA00022552"/>
    </source>
</evidence>
<dbReference type="OrthoDB" id="10261375at2759"/>
<feature type="short sequence motif" description="Q motif" evidence="14">
    <location>
        <begin position="90"/>
        <end position="118"/>
    </location>
</feature>
<dbReference type="InterPro" id="IPR012541">
    <property type="entry name" value="DBP10_C"/>
</dbReference>
<dbReference type="InterPro" id="IPR014001">
    <property type="entry name" value="Helicase_ATP-bd"/>
</dbReference>
<dbReference type="InterPro" id="IPR050079">
    <property type="entry name" value="DEAD_box_RNA_helicase"/>
</dbReference>
<comment type="subcellular location">
    <subcellularLocation>
        <location evidence="2">Nucleus</location>
        <location evidence="2">Nucleolus</location>
    </subcellularLocation>
</comment>
<dbReference type="SMART" id="SM00487">
    <property type="entry name" value="DEXDc"/>
    <property type="match status" value="1"/>
</dbReference>
<dbReference type="GO" id="GO:0006364">
    <property type="term" value="P:rRNA processing"/>
    <property type="evidence" value="ECO:0007669"/>
    <property type="project" value="UniProtKB-KW"/>
</dbReference>
<feature type="domain" description="DEAD-box RNA helicase Q" evidence="18">
    <location>
        <begin position="90"/>
        <end position="118"/>
    </location>
</feature>
<evidence type="ECO:0000256" key="9">
    <source>
        <dbReference type="ARBA" id="ARBA00022806"/>
    </source>
</evidence>
<evidence type="ECO:0000256" key="4">
    <source>
        <dbReference type="ARBA" id="ARBA00012552"/>
    </source>
</evidence>
<dbReference type="GO" id="GO:0003723">
    <property type="term" value="F:RNA binding"/>
    <property type="evidence" value="ECO:0007669"/>
    <property type="project" value="UniProtKB-KW"/>
</dbReference>
<evidence type="ECO:0000256" key="15">
    <source>
        <dbReference type="SAM" id="MobiDB-lite"/>
    </source>
</evidence>
<dbReference type="Pfam" id="PF00271">
    <property type="entry name" value="Helicase_C"/>
    <property type="match status" value="1"/>
</dbReference>
<feature type="compositionally biased region" description="Basic and acidic residues" evidence="15">
    <location>
        <begin position="814"/>
        <end position="825"/>
    </location>
</feature>
<evidence type="ECO:0000256" key="13">
    <source>
        <dbReference type="ARBA" id="ARBA00047984"/>
    </source>
</evidence>
<evidence type="ECO:0000256" key="14">
    <source>
        <dbReference type="PROSITE-ProRule" id="PRU00552"/>
    </source>
</evidence>
<keyword evidence="7" id="KW-0547">Nucleotide-binding</keyword>
<comment type="catalytic activity">
    <reaction evidence="13">
        <text>ATP + H2O = ADP + phosphate + H(+)</text>
        <dbReference type="Rhea" id="RHEA:13065"/>
        <dbReference type="ChEBI" id="CHEBI:15377"/>
        <dbReference type="ChEBI" id="CHEBI:15378"/>
        <dbReference type="ChEBI" id="CHEBI:30616"/>
        <dbReference type="ChEBI" id="CHEBI:43474"/>
        <dbReference type="ChEBI" id="CHEBI:456216"/>
        <dbReference type="EC" id="3.6.4.13"/>
    </reaction>
</comment>
<dbReference type="GO" id="GO:0005730">
    <property type="term" value="C:nucleolus"/>
    <property type="evidence" value="ECO:0007669"/>
    <property type="project" value="UniProtKB-SubCell"/>
</dbReference>
<proteinExistence type="inferred from homology"/>
<dbReference type="RefSeq" id="XP_007776777.1">
    <property type="nucleotide sequence ID" value="XM_007778587.1"/>
</dbReference>
<dbReference type="Gene3D" id="3.40.50.300">
    <property type="entry name" value="P-loop containing nucleotide triphosphate hydrolases"/>
    <property type="match status" value="2"/>
</dbReference>
<evidence type="ECO:0000256" key="5">
    <source>
        <dbReference type="ARBA" id="ARBA00022517"/>
    </source>
</evidence>
<dbReference type="CDD" id="cd17959">
    <property type="entry name" value="DEADc_DDX54"/>
    <property type="match status" value="1"/>
</dbReference>
<name>R7YHT1_CONA1</name>
<dbReference type="PROSITE" id="PS51192">
    <property type="entry name" value="HELICASE_ATP_BIND_1"/>
    <property type="match status" value="1"/>
</dbReference>
<feature type="region of interest" description="Disordered" evidence="15">
    <location>
        <begin position="748"/>
        <end position="796"/>
    </location>
</feature>
<dbReference type="HOGENOM" id="CLU_003041_5_2_1"/>
<protein>
    <recommendedName>
        <fullName evidence="4">RNA helicase</fullName>
        <ecNumber evidence="4">3.6.4.13</ecNumber>
    </recommendedName>
</protein>
<dbReference type="Pfam" id="PF08147">
    <property type="entry name" value="DBP10CT"/>
    <property type="match status" value="1"/>
</dbReference>
<dbReference type="EMBL" id="JH767555">
    <property type="protein sequence ID" value="EON61460.1"/>
    <property type="molecule type" value="Genomic_DNA"/>
</dbReference>
<dbReference type="InterPro" id="IPR027417">
    <property type="entry name" value="P-loop_NTPase"/>
</dbReference>
<sequence length="913" mass="100902">MPHRAPSPAASENEFDISKALLDDGAGSSEDRLGNVSGKRRASDRQNVGLMQELDDEEQDGGDTYAISTAQQAANRKASNLKGNTVKKGGGFQAMGLNGTLLKAITRKGFSVPTPIQRKTIPLLLDGQDVVGMARTGSGKTAAFVIPVIEKLKSHSAKVGARALILSPSRELALQTLKVVKELGRGTDLKTVLVVGGDPLEEQFREMTMGNPDVVIATPGRFVHVKTEMRLDLSSIQYIVFDEADRLFEMGFAAQLTEILHALPTSRQTLLFSATLPKSLVEFARAGLQEPKLVRLDAESKISPDLESAFFTVKSAEKEGALLHILRDIIKMPLGETEAARKAKEQLKSNSKKRKRDAEGPGAKEAPTPVSTIVFTATKHHVEYLASLLRSSGYAVSYVYGSLDQTARKMQVQDFRTGMTNILVVTDVAARGIDIPVLANVINYDFPSQPKIFVHRVGRTARAGMKGWSYSLVRDADIPYLLDLQLFLSKRLVLGRAATDSVSFAEDVVAGSLVRDKMERSCEWVTKLLTEDDDLEALRTVAAKGEKLYMRTRNAASSESVKRAKEVMAGPGIAELNLLFNDNVDFVQLERERMLAQVSGFRPAETVFEIGKRGSNKSEAAEIMRKRREKVDPQRRQDAKDRAAIDVSADSVPVVYGEADQDADVDADGAAQLDLDPASEDELEVTFSQPSSRQGKVSDSWEDSENFMSYVPRSLNMAEDRGYGVHSGGEKASHGSNFVEAARGVTMDLNNDDSKGFGEPSKARGMRWDKKSKKYVARANDEDGSKGAKMVRGESGQKIAASFRSGRFDAWKKSNKIDRLPRTGEMETPSNNFDRGRRYKHKAEKAPKEADKFRDDYYKRKKKVESAREKRIGKFKDGGAKNELRGVDDVRKQRQLKEKRKEKNARPIKKRKF</sequence>
<feature type="domain" description="Helicase ATP-binding" evidence="16">
    <location>
        <begin position="121"/>
        <end position="294"/>
    </location>
</feature>
<dbReference type="SUPFAM" id="SSF52540">
    <property type="entry name" value="P-loop containing nucleoside triphosphate hydrolases"/>
    <property type="match status" value="2"/>
</dbReference>
<dbReference type="GeneID" id="19897986"/>
<dbReference type="InterPro" id="IPR014014">
    <property type="entry name" value="RNA_helicase_DEAD_Q_motif"/>
</dbReference>
<dbReference type="AlphaFoldDB" id="R7YHT1"/>
<dbReference type="STRING" id="1168221.R7YHT1"/>
<dbReference type="eggNOG" id="KOG0337">
    <property type="taxonomic scope" value="Eukaryota"/>
</dbReference>
<keyword evidence="20" id="KW-1185">Reference proteome</keyword>
<evidence type="ECO:0000256" key="2">
    <source>
        <dbReference type="ARBA" id="ARBA00004604"/>
    </source>
</evidence>
<evidence type="ECO:0000313" key="20">
    <source>
        <dbReference type="Proteomes" id="UP000016924"/>
    </source>
</evidence>
<organism evidence="19 20">
    <name type="scientific">Coniosporium apollinis (strain CBS 100218)</name>
    <name type="common">Rock-inhabiting black yeast</name>
    <dbReference type="NCBI Taxonomy" id="1168221"/>
    <lineage>
        <taxon>Eukaryota</taxon>
        <taxon>Fungi</taxon>
        <taxon>Dikarya</taxon>
        <taxon>Ascomycota</taxon>
        <taxon>Pezizomycotina</taxon>
        <taxon>Dothideomycetes</taxon>
        <taxon>Dothideomycetes incertae sedis</taxon>
        <taxon>Coniosporium</taxon>
    </lineage>
</organism>
<evidence type="ECO:0000313" key="19">
    <source>
        <dbReference type="EMBL" id="EON61460.1"/>
    </source>
</evidence>
<dbReference type="PROSITE" id="PS51195">
    <property type="entry name" value="Q_MOTIF"/>
    <property type="match status" value="1"/>
</dbReference>
<dbReference type="PROSITE" id="PS00039">
    <property type="entry name" value="DEAD_ATP_HELICASE"/>
    <property type="match status" value="1"/>
</dbReference>
<evidence type="ECO:0000256" key="1">
    <source>
        <dbReference type="ARBA" id="ARBA00003706"/>
    </source>
</evidence>
<comment type="function">
    <text evidence="1">ATP-binding RNA helicase involved in the biogenesis of 60S ribosomal subunits and is required for the normal formation of 25S and 5.8S rRNAs.</text>
</comment>
<feature type="region of interest" description="Disordered" evidence="15">
    <location>
        <begin position="679"/>
        <end position="700"/>
    </location>
</feature>
<dbReference type="EC" id="3.6.4.13" evidence="4"/>
<dbReference type="InterPro" id="IPR000629">
    <property type="entry name" value="RNA-helicase_DEAD-box_CS"/>
</dbReference>
<feature type="compositionally biased region" description="Polar residues" evidence="15">
    <location>
        <begin position="686"/>
        <end position="697"/>
    </location>
</feature>
<evidence type="ECO:0000256" key="10">
    <source>
        <dbReference type="ARBA" id="ARBA00022840"/>
    </source>
</evidence>
<keyword evidence="9 19" id="KW-0347">Helicase</keyword>
<feature type="region of interest" description="Disordered" evidence="15">
    <location>
        <begin position="814"/>
        <end position="913"/>
    </location>
</feature>
<keyword evidence="12" id="KW-0539">Nucleus</keyword>